<accession>A0A938Z377</accession>
<dbReference type="GO" id="GO:0000150">
    <property type="term" value="F:DNA strand exchange activity"/>
    <property type="evidence" value="ECO:0007669"/>
    <property type="project" value="InterPro"/>
</dbReference>
<evidence type="ECO:0000313" key="3">
    <source>
        <dbReference type="EMBL" id="MBN2952091.1"/>
    </source>
</evidence>
<evidence type="ECO:0000313" key="4">
    <source>
        <dbReference type="Proteomes" id="UP000737612"/>
    </source>
</evidence>
<protein>
    <submittedName>
        <fullName evidence="3">Helix-turn-helix domain-containing protein</fullName>
    </submittedName>
</protein>
<dbReference type="AlphaFoldDB" id="A0A938Z377"/>
<keyword evidence="1" id="KW-0175">Coiled coil</keyword>
<feature type="domain" description="Resolvase HTH" evidence="2">
    <location>
        <begin position="46"/>
        <end position="79"/>
    </location>
</feature>
<sequence>METLEEALQCIKTLKIENERLRAELDMYKNRNTGGRKKHDKAWMASYQKFADRYEQGMTIMEIVDQGEISRRTAYRYKAYYEELNKRKSSVEKLDDK</sequence>
<feature type="coiled-coil region" evidence="1">
    <location>
        <begin position="4"/>
        <end position="31"/>
    </location>
</feature>
<name>A0A938Z377_9FIRM</name>
<dbReference type="InterPro" id="IPR006120">
    <property type="entry name" value="Resolvase_HTH_dom"/>
</dbReference>
<dbReference type="GO" id="GO:0003677">
    <property type="term" value="F:DNA binding"/>
    <property type="evidence" value="ECO:0007669"/>
    <property type="project" value="InterPro"/>
</dbReference>
<evidence type="ECO:0000256" key="1">
    <source>
        <dbReference type="SAM" id="Coils"/>
    </source>
</evidence>
<dbReference type="Pfam" id="PF02796">
    <property type="entry name" value="HTH_7"/>
    <property type="match status" value="1"/>
</dbReference>
<organism evidence="3 4">
    <name type="scientific">Fusicatenibacter saccharivorans</name>
    <dbReference type="NCBI Taxonomy" id="1150298"/>
    <lineage>
        <taxon>Bacteria</taxon>
        <taxon>Bacillati</taxon>
        <taxon>Bacillota</taxon>
        <taxon>Clostridia</taxon>
        <taxon>Lachnospirales</taxon>
        <taxon>Lachnospiraceae</taxon>
        <taxon>Fusicatenibacter</taxon>
    </lineage>
</organism>
<comment type="caution">
    <text evidence="3">The sequence shown here is derived from an EMBL/GenBank/DDBJ whole genome shotgun (WGS) entry which is preliminary data.</text>
</comment>
<evidence type="ECO:0000259" key="2">
    <source>
        <dbReference type="Pfam" id="PF02796"/>
    </source>
</evidence>
<reference evidence="3" key="1">
    <citation type="submission" date="2021-02" db="EMBL/GenBank/DDBJ databases">
        <title>Metagenome-assembled genomes from human diarrheal sample B26.</title>
        <authorList>
            <person name="Ateba T.P."/>
            <person name="Alayande K.A."/>
            <person name="Mwanza M."/>
        </authorList>
    </citation>
    <scope>NUCLEOTIDE SEQUENCE</scope>
    <source>
        <strain evidence="3">06WH</strain>
    </source>
</reference>
<dbReference type="Proteomes" id="UP000737612">
    <property type="component" value="Unassembled WGS sequence"/>
</dbReference>
<gene>
    <name evidence="3" type="ORF">JTJ23_00515</name>
</gene>
<dbReference type="EMBL" id="JAFHBD010000002">
    <property type="protein sequence ID" value="MBN2952091.1"/>
    <property type="molecule type" value="Genomic_DNA"/>
</dbReference>
<proteinExistence type="predicted"/>